<dbReference type="EMBL" id="FYAJ01000003">
    <property type="protein sequence ID" value="SMY35520.1"/>
    <property type="molecule type" value="Genomic_DNA"/>
</dbReference>
<gene>
    <name evidence="2" type="ORF">PAND9192_02198</name>
</gene>
<evidence type="ECO:0000313" key="2">
    <source>
        <dbReference type="EMBL" id="SMY35520.1"/>
    </source>
</evidence>
<evidence type="ECO:0000256" key="1">
    <source>
        <dbReference type="SAM" id="MobiDB-lite"/>
    </source>
</evidence>
<name>A0A1Y6MIB0_9GAMM</name>
<protein>
    <submittedName>
        <fullName evidence="2">Uncharacterized protein</fullName>
    </submittedName>
</protein>
<organism evidence="2 3">
    <name type="scientific">Photobacterium andalusiense</name>
    <dbReference type="NCBI Taxonomy" id="2204296"/>
    <lineage>
        <taxon>Bacteria</taxon>
        <taxon>Pseudomonadati</taxon>
        <taxon>Pseudomonadota</taxon>
        <taxon>Gammaproteobacteria</taxon>
        <taxon>Vibrionales</taxon>
        <taxon>Vibrionaceae</taxon>
        <taxon>Photobacterium</taxon>
    </lineage>
</organism>
<dbReference type="Proteomes" id="UP000195719">
    <property type="component" value="Unassembled WGS sequence"/>
</dbReference>
<evidence type="ECO:0000313" key="3">
    <source>
        <dbReference type="Proteomes" id="UP000195719"/>
    </source>
</evidence>
<reference evidence="3" key="1">
    <citation type="submission" date="2017-06" db="EMBL/GenBank/DDBJ databases">
        <authorList>
            <person name="Rodrigo-Torres L."/>
            <person name="Arahal R.D."/>
            <person name="Lucena T."/>
        </authorList>
    </citation>
    <scope>NUCLEOTIDE SEQUENCE [LARGE SCALE GENOMIC DNA]</scope>
    <source>
        <strain evidence="3">CECT 9192</strain>
    </source>
</reference>
<dbReference type="AlphaFoldDB" id="A0A1Y6MIB0"/>
<feature type="region of interest" description="Disordered" evidence="1">
    <location>
        <begin position="47"/>
        <end position="68"/>
    </location>
</feature>
<accession>A0A1Y6MIB0</accession>
<sequence length="68" mass="7975">MSYITLLLYIFLWELRITDGWLGLSLNRHKRSEIINASADRINKTNRKSIHAPKDCPSKVVQHSIQRQ</sequence>
<keyword evidence="3" id="KW-1185">Reference proteome</keyword>
<proteinExistence type="predicted"/>